<protein>
    <recommendedName>
        <fullName evidence="3">N-(5'-phosphoribosyl)anthranilate isomerase</fullName>
    </recommendedName>
</protein>
<dbReference type="Proteomes" id="UP001337723">
    <property type="component" value="Chromosome"/>
</dbReference>
<reference evidence="1 2" key="1">
    <citation type="submission" date="2023-01" db="EMBL/GenBank/DDBJ databases">
        <title>Complete genome sequence of Roseicyclus marinus strain Dej080120_10.</title>
        <authorList>
            <person name="Ueki S."/>
            <person name="Maruyama F."/>
        </authorList>
    </citation>
    <scope>NUCLEOTIDE SEQUENCE [LARGE SCALE GENOMIC DNA]</scope>
    <source>
        <strain evidence="1 2">Dej080120_10</strain>
    </source>
</reference>
<dbReference type="AlphaFoldDB" id="A0AA48KJZ2"/>
<proteinExistence type="predicted"/>
<evidence type="ECO:0000313" key="2">
    <source>
        <dbReference type="Proteomes" id="UP001337723"/>
    </source>
</evidence>
<dbReference type="RefSeq" id="WP_338276098.1">
    <property type="nucleotide sequence ID" value="NZ_AP027266.1"/>
</dbReference>
<sequence>MDRTPPHLSPEAYLADVFGSKLVRNGKVIRRSLRDVDRYFGRDAFVEEVYRRGFRAIENAGQIIIFCNAEPVRILRPKSAQHPVA</sequence>
<dbReference type="EMBL" id="AP027266">
    <property type="protein sequence ID" value="BDW85333.1"/>
    <property type="molecule type" value="Genomic_DNA"/>
</dbReference>
<keyword evidence="2" id="KW-1185">Reference proteome</keyword>
<accession>A0AA48KJZ2</accession>
<name>A0AA48KJZ2_9RHOB</name>
<evidence type="ECO:0000313" key="1">
    <source>
        <dbReference type="EMBL" id="BDW85333.1"/>
    </source>
</evidence>
<gene>
    <name evidence="1" type="ORF">MACH21_15100</name>
</gene>
<dbReference type="KEGG" id="rmai:MACH21_15100"/>
<organism evidence="1 2">
    <name type="scientific">Roseicyclus marinus</name>
    <dbReference type="NCBI Taxonomy" id="2161673"/>
    <lineage>
        <taxon>Bacteria</taxon>
        <taxon>Pseudomonadati</taxon>
        <taxon>Pseudomonadota</taxon>
        <taxon>Alphaproteobacteria</taxon>
        <taxon>Rhodobacterales</taxon>
        <taxon>Roseobacteraceae</taxon>
        <taxon>Roseicyclus</taxon>
    </lineage>
</organism>
<evidence type="ECO:0008006" key="3">
    <source>
        <dbReference type="Google" id="ProtNLM"/>
    </source>
</evidence>